<feature type="transmembrane region" description="Helical" evidence="10">
    <location>
        <begin position="63"/>
        <end position="85"/>
    </location>
</feature>
<feature type="transmembrane region" description="Helical" evidence="10">
    <location>
        <begin position="97"/>
        <end position="115"/>
    </location>
</feature>
<evidence type="ECO:0000256" key="11">
    <source>
        <dbReference type="SAM" id="MobiDB-lite"/>
    </source>
</evidence>
<feature type="binding site" evidence="10">
    <location>
        <position position="108"/>
    </location>
    <ligand>
        <name>Na(+)</name>
        <dbReference type="ChEBI" id="CHEBI:29101"/>
        <note>structural</note>
    </ligand>
</feature>
<evidence type="ECO:0000256" key="5">
    <source>
        <dbReference type="ARBA" id="ARBA00023136"/>
    </source>
</evidence>
<comment type="function">
    <text evidence="9 10">Fluoride-specific ion channel. Important for reducing fluoride concentration in the cell, thus reducing its toxicity.</text>
</comment>
<comment type="similarity">
    <text evidence="7 10">Belongs to the fluoride channel Fluc/FEX (TC 1.A.43) family.</text>
</comment>
<reference evidence="13" key="1">
    <citation type="journal article" date="2019" name="Int. J. Syst. Evol. Microbiol.">
        <title>The Global Catalogue of Microorganisms (GCM) 10K type strain sequencing project: providing services to taxonomists for standard genome sequencing and annotation.</title>
        <authorList>
            <consortium name="The Broad Institute Genomics Platform"/>
            <consortium name="The Broad Institute Genome Sequencing Center for Infectious Disease"/>
            <person name="Wu L."/>
            <person name="Ma J."/>
        </authorList>
    </citation>
    <scope>NUCLEOTIDE SEQUENCE [LARGE SCALE GENOMIC DNA]</scope>
    <source>
        <strain evidence="13">CGMCC 4.7382</strain>
    </source>
</reference>
<keyword evidence="5 10" id="KW-0472">Membrane</keyword>
<dbReference type="PANTHER" id="PTHR28259:SF1">
    <property type="entry name" value="FLUORIDE EXPORT PROTEIN 1-RELATED"/>
    <property type="match status" value="1"/>
</dbReference>
<dbReference type="InterPro" id="IPR003691">
    <property type="entry name" value="FluC"/>
</dbReference>
<organism evidence="12 13">
    <name type="scientific">Marinactinospora rubrisoli</name>
    <dbReference type="NCBI Taxonomy" id="2715399"/>
    <lineage>
        <taxon>Bacteria</taxon>
        <taxon>Bacillati</taxon>
        <taxon>Actinomycetota</taxon>
        <taxon>Actinomycetes</taxon>
        <taxon>Streptosporangiales</taxon>
        <taxon>Nocardiopsidaceae</taxon>
        <taxon>Marinactinospora</taxon>
    </lineage>
</organism>
<proteinExistence type="inferred from homology"/>
<protein>
    <recommendedName>
        <fullName evidence="10">Fluoride-specific ion channel FluC</fullName>
    </recommendedName>
</protein>
<dbReference type="EMBL" id="JBHTBH010000001">
    <property type="protein sequence ID" value="MFC7326290.1"/>
    <property type="molecule type" value="Genomic_DNA"/>
</dbReference>
<evidence type="ECO:0000256" key="8">
    <source>
        <dbReference type="ARBA" id="ARBA00035585"/>
    </source>
</evidence>
<feature type="binding site" evidence="10">
    <location>
        <position position="105"/>
    </location>
    <ligand>
        <name>Na(+)</name>
        <dbReference type="ChEBI" id="CHEBI:29101"/>
        <note>structural</note>
    </ligand>
</feature>
<evidence type="ECO:0000256" key="2">
    <source>
        <dbReference type="ARBA" id="ARBA00022475"/>
    </source>
</evidence>
<dbReference type="HAMAP" id="MF_00454">
    <property type="entry name" value="FluC"/>
    <property type="match status" value="1"/>
</dbReference>
<comment type="subcellular location">
    <subcellularLocation>
        <location evidence="1 10">Cell membrane</location>
        <topology evidence="1 10">Multi-pass membrane protein</topology>
    </subcellularLocation>
</comment>
<feature type="transmembrane region" description="Helical" evidence="10">
    <location>
        <begin position="135"/>
        <end position="158"/>
    </location>
</feature>
<evidence type="ECO:0000256" key="1">
    <source>
        <dbReference type="ARBA" id="ARBA00004651"/>
    </source>
</evidence>
<keyword evidence="10" id="KW-0915">Sodium</keyword>
<evidence type="ECO:0000313" key="12">
    <source>
        <dbReference type="EMBL" id="MFC7326290.1"/>
    </source>
</evidence>
<comment type="activity regulation">
    <text evidence="10">Na(+) is not transported, but it plays an essential structural role and its presence is essential for fluoride channel function.</text>
</comment>
<dbReference type="InterPro" id="IPR036259">
    <property type="entry name" value="MFS_trans_sf"/>
</dbReference>
<keyword evidence="3 10" id="KW-0812">Transmembrane</keyword>
<keyword evidence="4 10" id="KW-1133">Transmembrane helix</keyword>
<comment type="caution">
    <text evidence="12">The sequence shown here is derived from an EMBL/GenBank/DDBJ whole genome shotgun (WGS) entry which is preliminary data.</text>
</comment>
<evidence type="ECO:0000256" key="4">
    <source>
        <dbReference type="ARBA" id="ARBA00022989"/>
    </source>
</evidence>
<keyword evidence="2 10" id="KW-1003">Cell membrane</keyword>
<comment type="catalytic activity">
    <reaction evidence="8">
        <text>fluoride(in) = fluoride(out)</text>
        <dbReference type="Rhea" id="RHEA:76159"/>
        <dbReference type="ChEBI" id="CHEBI:17051"/>
    </reaction>
    <physiologicalReaction direction="left-to-right" evidence="8">
        <dbReference type="Rhea" id="RHEA:76160"/>
    </physiologicalReaction>
</comment>
<feature type="transmembrane region" description="Helical" evidence="10">
    <location>
        <begin position="30"/>
        <end position="51"/>
    </location>
</feature>
<keyword evidence="10" id="KW-0406">Ion transport</keyword>
<evidence type="ECO:0000256" key="7">
    <source>
        <dbReference type="ARBA" id="ARBA00035120"/>
    </source>
</evidence>
<name>A0ABW2KAI0_9ACTN</name>
<evidence type="ECO:0000256" key="10">
    <source>
        <dbReference type="HAMAP-Rule" id="MF_00454"/>
    </source>
</evidence>
<accession>A0ABW2KAI0</accession>
<dbReference type="Pfam" id="PF02537">
    <property type="entry name" value="CRCB"/>
    <property type="match status" value="1"/>
</dbReference>
<feature type="region of interest" description="Disordered" evidence="11">
    <location>
        <begin position="168"/>
        <end position="201"/>
    </location>
</feature>
<evidence type="ECO:0000313" key="13">
    <source>
        <dbReference type="Proteomes" id="UP001596540"/>
    </source>
</evidence>
<keyword evidence="6 10" id="KW-0407">Ion channel</keyword>
<sequence>MSHSPPEHAVPIDSDVDLHVAEQRREIRDALWAVLGAVSAGGALGAVARYALIRAVPDPPGGFACSTFTVNVIGCFLIGVLMVLVTDVWTRYRLLRPFVGVGVLGGFTTFSAYVVDAQTMLAAGNAGAALGYLAGTLAGALAAVGAGTALTAAAVALLRRWRGSEPPWRVNGGTAPPWRNGESRSPWRNGENRPPVNGDDA</sequence>
<dbReference type="SUPFAM" id="SSF103473">
    <property type="entry name" value="MFS general substrate transporter"/>
    <property type="match status" value="1"/>
</dbReference>
<dbReference type="RefSeq" id="WP_379868061.1">
    <property type="nucleotide sequence ID" value="NZ_JBHTBH010000001.1"/>
</dbReference>
<evidence type="ECO:0000256" key="9">
    <source>
        <dbReference type="ARBA" id="ARBA00049940"/>
    </source>
</evidence>
<keyword evidence="10" id="KW-0479">Metal-binding</keyword>
<dbReference type="Proteomes" id="UP001596540">
    <property type="component" value="Unassembled WGS sequence"/>
</dbReference>
<keyword evidence="10" id="KW-0813">Transport</keyword>
<evidence type="ECO:0000256" key="3">
    <source>
        <dbReference type="ARBA" id="ARBA00022692"/>
    </source>
</evidence>
<evidence type="ECO:0000256" key="6">
    <source>
        <dbReference type="ARBA" id="ARBA00023303"/>
    </source>
</evidence>
<keyword evidence="13" id="KW-1185">Reference proteome</keyword>
<dbReference type="PANTHER" id="PTHR28259">
    <property type="entry name" value="FLUORIDE EXPORT PROTEIN 1-RELATED"/>
    <property type="match status" value="1"/>
</dbReference>
<gene>
    <name evidence="10" type="primary">fluC</name>
    <name evidence="10" type="synonym">crcB</name>
    <name evidence="12" type="ORF">ACFQRF_00935</name>
</gene>